<dbReference type="OrthoDB" id="422574at2759"/>
<dbReference type="Pfam" id="PF00043">
    <property type="entry name" value="GST_C"/>
    <property type="match status" value="1"/>
</dbReference>
<evidence type="ECO:0000256" key="1">
    <source>
        <dbReference type="ARBA" id="ARBA00007409"/>
    </source>
</evidence>
<comment type="similarity">
    <text evidence="1 6">Belongs to the GST superfamily.</text>
</comment>
<evidence type="ECO:0000313" key="10">
    <source>
        <dbReference type="Proteomes" id="UP000030669"/>
    </source>
</evidence>
<keyword evidence="10" id="KW-1185">Reference proteome</keyword>
<evidence type="ECO:0000313" key="9">
    <source>
        <dbReference type="EMBL" id="EPQ54236.1"/>
    </source>
</evidence>
<evidence type="ECO:0000259" key="8">
    <source>
        <dbReference type="PROSITE" id="PS50405"/>
    </source>
</evidence>
<dbReference type="SUPFAM" id="SSF47616">
    <property type="entry name" value="GST C-terminal domain-like"/>
    <property type="match status" value="1"/>
</dbReference>
<dbReference type="GO" id="GO:0005737">
    <property type="term" value="C:cytoplasm"/>
    <property type="evidence" value="ECO:0007669"/>
    <property type="project" value="UniProtKB-ARBA"/>
</dbReference>
<dbReference type="GO" id="GO:0004364">
    <property type="term" value="F:glutathione transferase activity"/>
    <property type="evidence" value="ECO:0007669"/>
    <property type="project" value="UniProtKB-EC"/>
</dbReference>
<evidence type="ECO:0000256" key="5">
    <source>
        <dbReference type="ARBA" id="ARBA00060024"/>
    </source>
</evidence>
<keyword evidence="3 9" id="KW-0808">Transferase</keyword>
<dbReference type="SFLD" id="SFLDG01151">
    <property type="entry name" value="Main.2:_Nu-like"/>
    <property type="match status" value="1"/>
</dbReference>
<dbReference type="RefSeq" id="XP_007867542.1">
    <property type="nucleotide sequence ID" value="XM_007869351.1"/>
</dbReference>
<dbReference type="FunFam" id="1.20.1050.130:FF:000016">
    <property type="entry name" value="Glutathione S-transferase 1"/>
    <property type="match status" value="1"/>
</dbReference>
<dbReference type="eggNOG" id="KOG0867">
    <property type="taxonomic scope" value="Eukaryota"/>
</dbReference>
<dbReference type="CDD" id="cd03048">
    <property type="entry name" value="GST_N_Ure2p_like"/>
    <property type="match status" value="1"/>
</dbReference>
<dbReference type="EMBL" id="KB469304">
    <property type="protein sequence ID" value="EPQ54236.1"/>
    <property type="molecule type" value="Genomic_DNA"/>
</dbReference>
<organism evidence="9 10">
    <name type="scientific">Gloeophyllum trabeum (strain ATCC 11539 / FP-39264 / Madison 617)</name>
    <name type="common">Brown rot fungus</name>
    <dbReference type="NCBI Taxonomy" id="670483"/>
    <lineage>
        <taxon>Eukaryota</taxon>
        <taxon>Fungi</taxon>
        <taxon>Dikarya</taxon>
        <taxon>Basidiomycota</taxon>
        <taxon>Agaricomycotina</taxon>
        <taxon>Agaricomycetes</taxon>
        <taxon>Gloeophyllales</taxon>
        <taxon>Gloeophyllaceae</taxon>
        <taxon>Gloeophyllum</taxon>
    </lineage>
</organism>
<evidence type="ECO:0000256" key="3">
    <source>
        <dbReference type="ARBA" id="ARBA00022679"/>
    </source>
</evidence>
<dbReference type="InterPro" id="IPR040079">
    <property type="entry name" value="Glutathione_S-Trfase"/>
</dbReference>
<dbReference type="SFLD" id="SFLDG00358">
    <property type="entry name" value="Main_(cytGST)"/>
    <property type="match status" value="1"/>
</dbReference>
<evidence type="ECO:0000256" key="2">
    <source>
        <dbReference type="ARBA" id="ARBA00012452"/>
    </source>
</evidence>
<dbReference type="SUPFAM" id="SSF52833">
    <property type="entry name" value="Thioredoxin-like"/>
    <property type="match status" value="1"/>
</dbReference>
<proteinExistence type="inferred from homology"/>
<feature type="domain" description="GST N-terminal" evidence="7">
    <location>
        <begin position="5"/>
        <end position="89"/>
    </location>
</feature>
<sequence>MSHKKPFTLYTHKSGPNGWKVAMLLEELGLEYESVYLDFSVGEHKKPPYTDLNPNGRTPTLVDHTNGDFTLWESCAILQYLVDKHDKEGKFALNNDNDKYTQLQWLLFQASGQGPYFGQAAWFKSLHPEKIPSAIERYETEMKRVVGVLESVLRKQDWLVGGKFGVADLSFVTWHVGGLRRTLPDWDVARAAPHVDAWVRRMLARPAIAKVWAERNVRAAEFFAGNHK</sequence>
<evidence type="ECO:0000256" key="4">
    <source>
        <dbReference type="ARBA" id="ARBA00047960"/>
    </source>
</evidence>
<evidence type="ECO:0000256" key="6">
    <source>
        <dbReference type="RuleBase" id="RU003494"/>
    </source>
</evidence>
<dbReference type="InterPro" id="IPR004046">
    <property type="entry name" value="GST_C"/>
</dbReference>
<dbReference type="Pfam" id="PF02798">
    <property type="entry name" value="GST_N"/>
    <property type="match status" value="1"/>
</dbReference>
<comment type="catalytic activity">
    <reaction evidence="4">
        <text>RX + glutathione = an S-substituted glutathione + a halide anion + H(+)</text>
        <dbReference type="Rhea" id="RHEA:16437"/>
        <dbReference type="ChEBI" id="CHEBI:15378"/>
        <dbReference type="ChEBI" id="CHEBI:16042"/>
        <dbReference type="ChEBI" id="CHEBI:17792"/>
        <dbReference type="ChEBI" id="CHEBI:57925"/>
        <dbReference type="ChEBI" id="CHEBI:90779"/>
        <dbReference type="EC" id="2.5.1.18"/>
    </reaction>
</comment>
<evidence type="ECO:0000259" key="7">
    <source>
        <dbReference type="PROSITE" id="PS50404"/>
    </source>
</evidence>
<dbReference type="Proteomes" id="UP000030669">
    <property type="component" value="Unassembled WGS sequence"/>
</dbReference>
<comment type="function">
    <text evidence="5">Involved in the oxidative stress response and detoxification.</text>
</comment>
<dbReference type="FunFam" id="3.40.30.10:FF:000039">
    <property type="entry name" value="Glutathione S-transferase domain"/>
    <property type="match status" value="1"/>
</dbReference>
<dbReference type="GO" id="GO:0005634">
    <property type="term" value="C:nucleus"/>
    <property type="evidence" value="ECO:0007669"/>
    <property type="project" value="UniProtKB-ARBA"/>
</dbReference>
<dbReference type="GeneID" id="19304291"/>
<dbReference type="InterPro" id="IPR010987">
    <property type="entry name" value="Glutathione-S-Trfase_C-like"/>
</dbReference>
<dbReference type="PROSITE" id="PS50404">
    <property type="entry name" value="GST_NTER"/>
    <property type="match status" value="1"/>
</dbReference>
<dbReference type="KEGG" id="gtr:GLOTRDRAFT_139572"/>
<feature type="domain" description="GST C-terminal" evidence="8">
    <location>
        <begin position="95"/>
        <end position="222"/>
    </location>
</feature>
<dbReference type="PROSITE" id="PS50405">
    <property type="entry name" value="GST_CTER"/>
    <property type="match status" value="1"/>
</dbReference>
<protein>
    <recommendedName>
        <fullName evidence="2">glutathione transferase</fullName>
        <ecNumber evidence="2">2.5.1.18</ecNumber>
    </recommendedName>
</protein>
<reference evidence="9 10" key="1">
    <citation type="journal article" date="2012" name="Science">
        <title>The Paleozoic origin of enzymatic lignin decomposition reconstructed from 31 fungal genomes.</title>
        <authorList>
            <person name="Floudas D."/>
            <person name="Binder M."/>
            <person name="Riley R."/>
            <person name="Barry K."/>
            <person name="Blanchette R.A."/>
            <person name="Henrissat B."/>
            <person name="Martinez A.T."/>
            <person name="Otillar R."/>
            <person name="Spatafora J.W."/>
            <person name="Yadav J.S."/>
            <person name="Aerts A."/>
            <person name="Benoit I."/>
            <person name="Boyd A."/>
            <person name="Carlson A."/>
            <person name="Copeland A."/>
            <person name="Coutinho P.M."/>
            <person name="de Vries R.P."/>
            <person name="Ferreira P."/>
            <person name="Findley K."/>
            <person name="Foster B."/>
            <person name="Gaskell J."/>
            <person name="Glotzer D."/>
            <person name="Gorecki P."/>
            <person name="Heitman J."/>
            <person name="Hesse C."/>
            <person name="Hori C."/>
            <person name="Igarashi K."/>
            <person name="Jurgens J.A."/>
            <person name="Kallen N."/>
            <person name="Kersten P."/>
            <person name="Kohler A."/>
            <person name="Kuees U."/>
            <person name="Kumar T.K.A."/>
            <person name="Kuo A."/>
            <person name="LaButti K."/>
            <person name="Larrondo L.F."/>
            <person name="Lindquist E."/>
            <person name="Ling A."/>
            <person name="Lombard V."/>
            <person name="Lucas S."/>
            <person name="Lundell T."/>
            <person name="Martin R."/>
            <person name="McLaughlin D.J."/>
            <person name="Morgenstern I."/>
            <person name="Morin E."/>
            <person name="Murat C."/>
            <person name="Nagy L.G."/>
            <person name="Nolan M."/>
            <person name="Ohm R.A."/>
            <person name="Patyshakuliyeva A."/>
            <person name="Rokas A."/>
            <person name="Ruiz-Duenas F.J."/>
            <person name="Sabat G."/>
            <person name="Salamov A."/>
            <person name="Samejima M."/>
            <person name="Schmutz J."/>
            <person name="Slot J.C."/>
            <person name="St John F."/>
            <person name="Stenlid J."/>
            <person name="Sun H."/>
            <person name="Sun S."/>
            <person name="Syed K."/>
            <person name="Tsang A."/>
            <person name="Wiebenga A."/>
            <person name="Young D."/>
            <person name="Pisabarro A."/>
            <person name="Eastwood D.C."/>
            <person name="Martin F."/>
            <person name="Cullen D."/>
            <person name="Grigoriev I.V."/>
            <person name="Hibbett D.S."/>
        </authorList>
    </citation>
    <scope>NUCLEOTIDE SEQUENCE [LARGE SCALE GENOMIC DNA]</scope>
    <source>
        <strain evidence="9 10">ATCC 11539</strain>
    </source>
</reference>
<dbReference type="HOGENOM" id="CLU_011226_14_2_1"/>
<dbReference type="AlphaFoldDB" id="S7Q2L7"/>
<dbReference type="STRING" id="670483.S7Q2L7"/>
<dbReference type="InterPro" id="IPR036282">
    <property type="entry name" value="Glutathione-S-Trfase_C_sf"/>
</dbReference>
<dbReference type="OMA" id="YEPHRID"/>
<dbReference type="Gene3D" id="1.20.1050.130">
    <property type="match status" value="1"/>
</dbReference>
<dbReference type="InterPro" id="IPR004045">
    <property type="entry name" value="Glutathione_S-Trfase_N"/>
</dbReference>
<gene>
    <name evidence="9" type="ORF">GLOTRDRAFT_139572</name>
</gene>
<dbReference type="PANTHER" id="PTHR44051">
    <property type="entry name" value="GLUTATHIONE S-TRANSFERASE-RELATED"/>
    <property type="match status" value="1"/>
</dbReference>
<dbReference type="InterPro" id="IPR036249">
    <property type="entry name" value="Thioredoxin-like_sf"/>
</dbReference>
<dbReference type="SFLD" id="SFLDS00019">
    <property type="entry name" value="Glutathione_Transferase_(cytos"/>
    <property type="match status" value="1"/>
</dbReference>
<name>S7Q2L7_GLOTA</name>
<dbReference type="PANTHER" id="PTHR44051:SF3">
    <property type="entry name" value="TRANSCRIPTIONAL REGULATOR URE2"/>
    <property type="match status" value="1"/>
</dbReference>
<dbReference type="EC" id="2.5.1.18" evidence="2"/>
<accession>S7Q2L7</accession>